<keyword evidence="2" id="KW-1133">Transmembrane helix</keyword>
<feature type="transmembrane region" description="Helical" evidence="2">
    <location>
        <begin position="370"/>
        <end position="395"/>
    </location>
</feature>
<reference evidence="3" key="2">
    <citation type="submission" date="2020-09" db="EMBL/GenBank/DDBJ databases">
        <authorList>
            <person name="Sun Q."/>
            <person name="Ohkuma M."/>
        </authorList>
    </citation>
    <scope>NUCLEOTIDE SEQUENCE</scope>
    <source>
        <strain evidence="3">JCM 3091</strain>
    </source>
</reference>
<name>A0A8J3BS97_9ACTN</name>
<sequence>MLVNAFARAPARRTTMRLGVIAALAGLFIAIPATLAEASAPRRTVLAAPAVAAPRAALPTPAPASPPAPAGPAVPGTAPTPASPAGEVDPSWWDVPGQVRKAMIGFLTDLAAKGMQPVLDAWASTLLATPALITYPAVTGVWTTTAVIANALLILFVIAAGLTLMGRNTWQAQYGAKELLGRIAFGAVAVNTSLLLVGKLIEVTNAITAGILGQGVDPRAAATAITEMLGAALTGSTTLISLLVLAVLVMAIVVLFTFVVRLAGLIVLIGSAPLALLCHCSPHTEPIAFTWWRALACCMGIQVGQAVIMLVALRVFLTPIGPNVMGVPITSGGVLGLVVCLVMLWLMIKLPGWCKYAVLGPLGQSRGRGLLGQVVSTILMVKTLGAATGLLAVGGRSAGRTVAKKATTTAARPAPTGSAARRTATPRPPGTGARRRPRGVAGPAAFSAAPPVQVPLPGPAGAAGAPFSNPPAPASPASPTPRRGSTAGRFSHQPAPAASPAPTGRPGPVSFSHPPATPAPSPRRAAPTSGPQFSAAPTAQPAAKRPPAPVAPVFSHQSAPAAKPAGRAAPARPAAIRRTPVPRKEG</sequence>
<evidence type="ECO:0000313" key="4">
    <source>
        <dbReference type="Proteomes" id="UP000662200"/>
    </source>
</evidence>
<dbReference type="RefSeq" id="WP_189115980.1">
    <property type="nucleotide sequence ID" value="NZ_BMQC01000027.1"/>
</dbReference>
<dbReference type="Proteomes" id="UP000662200">
    <property type="component" value="Unassembled WGS sequence"/>
</dbReference>
<feature type="compositionally biased region" description="Pro residues" evidence="1">
    <location>
        <begin position="468"/>
        <end position="479"/>
    </location>
</feature>
<feature type="compositionally biased region" description="Low complexity" evidence="1">
    <location>
        <begin position="439"/>
        <end position="451"/>
    </location>
</feature>
<feature type="compositionally biased region" description="Low complexity" evidence="1">
    <location>
        <begin position="401"/>
        <end position="425"/>
    </location>
</feature>
<feature type="compositionally biased region" description="Low complexity" evidence="1">
    <location>
        <begin position="73"/>
        <end position="86"/>
    </location>
</feature>
<gene>
    <name evidence="3" type="ORF">GCM10010124_40690</name>
</gene>
<dbReference type="EMBL" id="BMQC01000027">
    <property type="protein sequence ID" value="GGK43762.1"/>
    <property type="molecule type" value="Genomic_DNA"/>
</dbReference>
<organism evidence="3 4">
    <name type="scientific">Pilimelia terevasa</name>
    <dbReference type="NCBI Taxonomy" id="53372"/>
    <lineage>
        <taxon>Bacteria</taxon>
        <taxon>Bacillati</taxon>
        <taxon>Actinomycetota</taxon>
        <taxon>Actinomycetes</taxon>
        <taxon>Micromonosporales</taxon>
        <taxon>Micromonosporaceae</taxon>
        <taxon>Pilimelia</taxon>
    </lineage>
</organism>
<evidence type="ECO:0000256" key="2">
    <source>
        <dbReference type="SAM" id="Phobius"/>
    </source>
</evidence>
<feature type="transmembrane region" description="Helical" evidence="2">
    <location>
        <begin position="265"/>
        <end position="284"/>
    </location>
</feature>
<reference evidence="3" key="1">
    <citation type="journal article" date="2014" name="Int. J. Syst. Evol. Microbiol.">
        <title>Complete genome sequence of Corynebacterium casei LMG S-19264T (=DSM 44701T), isolated from a smear-ripened cheese.</title>
        <authorList>
            <consortium name="US DOE Joint Genome Institute (JGI-PGF)"/>
            <person name="Walter F."/>
            <person name="Albersmeier A."/>
            <person name="Kalinowski J."/>
            <person name="Ruckert C."/>
        </authorList>
    </citation>
    <scope>NUCLEOTIDE SEQUENCE</scope>
    <source>
        <strain evidence="3">JCM 3091</strain>
    </source>
</reference>
<keyword evidence="2" id="KW-0472">Membrane</keyword>
<feature type="region of interest" description="Disordered" evidence="1">
    <location>
        <begin position="401"/>
        <end position="586"/>
    </location>
</feature>
<evidence type="ECO:0000256" key="1">
    <source>
        <dbReference type="SAM" id="MobiDB-lite"/>
    </source>
</evidence>
<evidence type="ECO:0000313" key="3">
    <source>
        <dbReference type="EMBL" id="GGK43762.1"/>
    </source>
</evidence>
<dbReference type="AlphaFoldDB" id="A0A8J3BS97"/>
<proteinExistence type="predicted"/>
<keyword evidence="2" id="KW-0812">Transmembrane</keyword>
<feature type="compositionally biased region" description="Low complexity" evidence="1">
    <location>
        <begin position="522"/>
        <end position="543"/>
    </location>
</feature>
<feature type="compositionally biased region" description="Low complexity" evidence="1">
    <location>
        <begin position="559"/>
        <end position="579"/>
    </location>
</feature>
<feature type="transmembrane region" description="Helical" evidence="2">
    <location>
        <begin position="290"/>
        <end position="317"/>
    </location>
</feature>
<protein>
    <submittedName>
        <fullName evidence="3">Uncharacterized protein</fullName>
    </submittedName>
</protein>
<feature type="transmembrane region" description="Helical" evidence="2">
    <location>
        <begin position="329"/>
        <end position="350"/>
    </location>
</feature>
<feature type="compositionally biased region" description="Pro residues" evidence="1">
    <location>
        <begin position="60"/>
        <end position="72"/>
    </location>
</feature>
<dbReference type="InterPro" id="IPR045782">
    <property type="entry name" value="TrbL_3"/>
</dbReference>
<feature type="transmembrane region" description="Helical" evidence="2">
    <location>
        <begin position="146"/>
        <end position="167"/>
    </location>
</feature>
<keyword evidence="4" id="KW-1185">Reference proteome</keyword>
<comment type="caution">
    <text evidence="3">The sequence shown here is derived from an EMBL/GenBank/DDBJ whole genome shotgun (WGS) entry which is preliminary data.</text>
</comment>
<accession>A0A8J3BS97</accession>
<feature type="region of interest" description="Disordered" evidence="1">
    <location>
        <begin position="57"/>
        <end position="90"/>
    </location>
</feature>
<feature type="transmembrane region" description="Helical" evidence="2">
    <location>
        <begin position="238"/>
        <end position="258"/>
    </location>
</feature>
<dbReference type="Pfam" id="PF19590">
    <property type="entry name" value="TrbL_3"/>
    <property type="match status" value="1"/>
</dbReference>
<feature type="transmembrane region" description="Helical" evidence="2">
    <location>
        <begin position="179"/>
        <end position="198"/>
    </location>
</feature>